<keyword evidence="2" id="KW-1185">Reference proteome</keyword>
<dbReference type="EMBL" id="CP139487">
    <property type="protein sequence ID" value="WPU65348.1"/>
    <property type="molecule type" value="Genomic_DNA"/>
</dbReference>
<evidence type="ECO:0008006" key="3">
    <source>
        <dbReference type="Google" id="ProtNLM"/>
    </source>
</evidence>
<evidence type="ECO:0000313" key="2">
    <source>
        <dbReference type="Proteomes" id="UP001324634"/>
    </source>
</evidence>
<reference evidence="1 2" key="1">
    <citation type="submission" date="2023-11" db="EMBL/GenBank/DDBJ databases">
        <title>Peredibacter starrii A3.12.</title>
        <authorList>
            <person name="Mitchell R.J."/>
        </authorList>
    </citation>
    <scope>NUCLEOTIDE SEQUENCE [LARGE SCALE GENOMIC DNA]</scope>
    <source>
        <strain evidence="1 2">A3.12</strain>
    </source>
</reference>
<gene>
    <name evidence="1" type="ORF">SOO65_01145</name>
</gene>
<name>A0AAX4HQ99_9BACT</name>
<organism evidence="1 2">
    <name type="scientific">Peredibacter starrii</name>
    <dbReference type="NCBI Taxonomy" id="28202"/>
    <lineage>
        <taxon>Bacteria</taxon>
        <taxon>Pseudomonadati</taxon>
        <taxon>Bdellovibrionota</taxon>
        <taxon>Bacteriovoracia</taxon>
        <taxon>Bacteriovoracales</taxon>
        <taxon>Bacteriovoracaceae</taxon>
        <taxon>Peredibacter</taxon>
    </lineage>
</organism>
<sequence length="180" mass="20900">MESKLMGVIEEQVAVQFTGKVNVLASFNRQFLGHLLFKNGEVIQVKFNGHLGLKAFYQLIIQEHSLQSFDYVVEPELVEEKERQIHYPFAVIKNKMADVLKQYRESLKVRPPDHVKILIDSEFIDDTLPVTPEEYDVLQTLTEWNNTHDIYQHCPLMDHEITWALVSLRKKGALKIVAPK</sequence>
<accession>A0AAX4HQ99</accession>
<dbReference type="RefSeq" id="WP_321395642.1">
    <property type="nucleotide sequence ID" value="NZ_CP139487.1"/>
</dbReference>
<dbReference type="AlphaFoldDB" id="A0AAX4HQ99"/>
<proteinExistence type="predicted"/>
<dbReference type="Proteomes" id="UP001324634">
    <property type="component" value="Chromosome"/>
</dbReference>
<protein>
    <recommendedName>
        <fullName evidence="3">DUF4388 domain-containing protein</fullName>
    </recommendedName>
</protein>
<evidence type="ECO:0000313" key="1">
    <source>
        <dbReference type="EMBL" id="WPU65348.1"/>
    </source>
</evidence>
<dbReference type="KEGG" id="psti:SOO65_01145"/>